<evidence type="ECO:0000313" key="3">
    <source>
        <dbReference type="EMBL" id="SFZ71720.1"/>
    </source>
</evidence>
<dbReference type="InterPro" id="IPR010131">
    <property type="entry name" value="MdtP/NodT-like"/>
</dbReference>
<dbReference type="EMBL" id="LT633328">
    <property type="protein sequence ID" value="SFZ71720.1"/>
    <property type="molecule type" value="Genomic_DNA"/>
</dbReference>
<gene>
    <name evidence="3" type="primary">omp465</name>
</gene>
<keyword evidence="1" id="KW-0175">Coiled coil</keyword>
<dbReference type="GO" id="GO:0015562">
    <property type="term" value="F:efflux transmembrane transporter activity"/>
    <property type="evidence" value="ECO:0007669"/>
    <property type="project" value="InterPro"/>
</dbReference>
<dbReference type="RefSeq" id="WP_104758937.1">
    <property type="nucleotide sequence ID" value="NZ_FZMK01000015.1"/>
</dbReference>
<dbReference type="Gene3D" id="1.20.1600.10">
    <property type="entry name" value="Outer membrane efflux proteins (OEP)"/>
    <property type="match status" value="1"/>
</dbReference>
<accession>A0A1M4NH56</accession>
<feature type="signal peptide" evidence="2">
    <location>
        <begin position="1"/>
        <end position="20"/>
    </location>
</feature>
<feature type="chain" id="PRO_5013132735" evidence="2">
    <location>
        <begin position="21"/>
        <end position="399"/>
    </location>
</feature>
<evidence type="ECO:0000256" key="2">
    <source>
        <dbReference type="SAM" id="SignalP"/>
    </source>
</evidence>
<keyword evidence="2" id="KW-0732">Signal</keyword>
<dbReference type="PANTHER" id="PTHR30203:SF23">
    <property type="entry name" value="OUTER MEMBRANE EFFLUX PROTEIN"/>
    <property type="match status" value="1"/>
</dbReference>
<dbReference type="PANTHER" id="PTHR30203">
    <property type="entry name" value="OUTER MEMBRANE CATION EFFLUX PROTEIN"/>
    <property type="match status" value="1"/>
</dbReference>
<dbReference type="SUPFAM" id="SSF56954">
    <property type="entry name" value="Outer membrane efflux proteins (OEP)"/>
    <property type="match status" value="1"/>
</dbReference>
<organism evidence="3">
    <name type="scientific">Helicobacter bizzozeronii</name>
    <dbReference type="NCBI Taxonomy" id="56877"/>
    <lineage>
        <taxon>Bacteria</taxon>
        <taxon>Pseudomonadati</taxon>
        <taxon>Campylobacterota</taxon>
        <taxon>Epsilonproteobacteria</taxon>
        <taxon>Campylobacterales</taxon>
        <taxon>Helicobacteraceae</taxon>
        <taxon>Helicobacter</taxon>
    </lineage>
</organism>
<proteinExistence type="predicted"/>
<name>A0A1M4NH56_HELBI</name>
<dbReference type="AlphaFoldDB" id="A0A1M4NH56"/>
<sequence>MFFKQVFLICALGVGLLAQSGSFDLKAVYAKFLHKNPKLEGLQAQIDSLQAQAQAVSRWDNPILYVGYNNADVNNFFILDSSFMQSISVGLSQKFDLNGKRHTQSQVINLERQKKLLELKKLKQEMAINILINGINVYKNTRKLSLLKESLKNLNNLLYRAQHSTSPDLIAIAKIEILKSQLEIKENELQDALEDNKINISELSFNQGDLLSLAPKVLDFNPSVEIQAIMDSNRDIKIAVLQNSQAHKNVILAKKSFLEDVNVTANYLFRSKIFDMFTIGVAIPLPIYGKQHNTLQQRKQEQLAASKGIEDTTNKVRHNAQKLLKKIAQLQKNLTSIDQILDSSARIVHIYENNLASSPDYNGYYNAFNEAINIQISKIDTLSALSVAYLNLQNLKGLD</sequence>
<feature type="coiled-coil region" evidence="1">
    <location>
        <begin position="313"/>
        <end position="340"/>
    </location>
</feature>
<protein>
    <submittedName>
        <fullName evidence="3">OMP465</fullName>
    </submittedName>
</protein>
<evidence type="ECO:0000256" key="1">
    <source>
        <dbReference type="SAM" id="Coils"/>
    </source>
</evidence>
<feature type="coiled-coil region" evidence="1">
    <location>
        <begin position="172"/>
        <end position="199"/>
    </location>
</feature>
<reference evidence="3" key="1">
    <citation type="submission" date="2016-10" db="EMBL/GenBank/DDBJ databases">
        <title>Proteomic and phylogenetic analysis of the outer membrane protein repertoire of gastric Helicobacter species.</title>
        <authorList>
            <person name="Joosten M."/>
        </authorList>
    </citation>
    <scope>NUCLEOTIDE SEQUENCE</scope>
    <source>
        <strain evidence="3">14</strain>
    </source>
</reference>